<evidence type="ECO:0000259" key="1">
    <source>
        <dbReference type="PROSITE" id="PS50835"/>
    </source>
</evidence>
<dbReference type="InterPro" id="IPR013783">
    <property type="entry name" value="Ig-like_fold"/>
</dbReference>
<dbReference type="PANTHER" id="PTHR47163:SF2">
    <property type="entry name" value="SI:DKEY-17M8.2"/>
    <property type="match status" value="1"/>
</dbReference>
<dbReference type="EMBL" id="JASPKY010000406">
    <property type="protein sequence ID" value="KAK9701827.1"/>
    <property type="molecule type" value="Genomic_DNA"/>
</dbReference>
<proteinExistence type="predicted"/>
<evidence type="ECO:0000313" key="2">
    <source>
        <dbReference type="EMBL" id="KAK9701827.1"/>
    </source>
</evidence>
<organism evidence="2 3">
    <name type="scientific">Popillia japonica</name>
    <name type="common">Japanese beetle</name>
    <dbReference type="NCBI Taxonomy" id="7064"/>
    <lineage>
        <taxon>Eukaryota</taxon>
        <taxon>Metazoa</taxon>
        <taxon>Ecdysozoa</taxon>
        <taxon>Arthropoda</taxon>
        <taxon>Hexapoda</taxon>
        <taxon>Insecta</taxon>
        <taxon>Pterygota</taxon>
        <taxon>Neoptera</taxon>
        <taxon>Endopterygota</taxon>
        <taxon>Coleoptera</taxon>
        <taxon>Polyphaga</taxon>
        <taxon>Scarabaeiformia</taxon>
        <taxon>Scarabaeidae</taxon>
        <taxon>Rutelinae</taxon>
        <taxon>Popillia</taxon>
    </lineage>
</organism>
<feature type="domain" description="Ig-like" evidence="1">
    <location>
        <begin position="332"/>
        <end position="474"/>
    </location>
</feature>
<accession>A0AAW1JEJ5</accession>
<dbReference type="PROSITE" id="PS50835">
    <property type="entry name" value="IG_LIKE"/>
    <property type="match status" value="1"/>
</dbReference>
<dbReference type="InterPro" id="IPR007110">
    <property type="entry name" value="Ig-like_dom"/>
</dbReference>
<dbReference type="Gene3D" id="2.60.40.10">
    <property type="entry name" value="Immunoglobulins"/>
    <property type="match status" value="1"/>
</dbReference>
<gene>
    <name evidence="2" type="ORF">QE152_g30329</name>
</gene>
<sequence length="478" mass="54172">MHATTVSRIIVQVSEAIVQLRPRHIRMPVTDAEILEAQADFFTIAAFPRIIGDIDGIHIDGGADAEGFRNRKGKFSIKEGQMQKVLGIEKKFLGDEWVYVNSILPHSSLESPNPNRVTLQLSTHKDKELCGAAGVWKRRFPILASAMRVKLQTRLVIIVATAILHNIAIEEGEENPPPPDNIDNVNLENNFENGQVDAQPLDGEHDFQMHSHWTENTIFNISKEVCEQSLIDNPTIIGGLNEDLTAKVVEIDESKFFHRKYHRGLWREGHWVFGGIERGSGKCFLVEVADRAAETLLTEVRRFLLEFRIEAFTDIILVFEICLFGFPRFILPGTIIMSDAWRAYNGIEDLDGVLIILLGATATADLMYEVVEAKEGSNSKMICDLTPMYLPDKVSLLFWYRGNALHPFYKYDARTSRPERWTDPSSGNKYHLQILNDERAELSVASVTILDEDIYHCRVEFFRSSSTDTHVNFTVIGK</sequence>
<comment type="caution">
    <text evidence="2">The sequence shown here is derived from an EMBL/GenBank/DDBJ whole genome shotgun (WGS) entry which is preliminary data.</text>
</comment>
<keyword evidence="3" id="KW-1185">Reference proteome</keyword>
<dbReference type="PANTHER" id="PTHR47163">
    <property type="entry name" value="DDE_TNP_IS1595 DOMAIN-CONTAINING PROTEIN"/>
    <property type="match status" value="1"/>
</dbReference>
<dbReference type="AlphaFoldDB" id="A0AAW1JEJ5"/>
<name>A0AAW1JEJ5_POPJA</name>
<dbReference type="SUPFAM" id="SSF48726">
    <property type="entry name" value="Immunoglobulin"/>
    <property type="match status" value="1"/>
</dbReference>
<evidence type="ECO:0000313" key="3">
    <source>
        <dbReference type="Proteomes" id="UP001458880"/>
    </source>
</evidence>
<dbReference type="Proteomes" id="UP001458880">
    <property type="component" value="Unassembled WGS sequence"/>
</dbReference>
<reference evidence="2 3" key="1">
    <citation type="journal article" date="2024" name="BMC Genomics">
        <title>De novo assembly and annotation of Popillia japonica's genome with initial clues to its potential as an invasive pest.</title>
        <authorList>
            <person name="Cucini C."/>
            <person name="Boschi S."/>
            <person name="Funari R."/>
            <person name="Cardaioli E."/>
            <person name="Iannotti N."/>
            <person name="Marturano G."/>
            <person name="Paoli F."/>
            <person name="Bruttini M."/>
            <person name="Carapelli A."/>
            <person name="Frati F."/>
            <person name="Nardi F."/>
        </authorList>
    </citation>
    <scope>NUCLEOTIDE SEQUENCE [LARGE SCALE GENOMIC DNA]</scope>
    <source>
        <strain evidence="2">DMR45628</strain>
    </source>
</reference>
<protein>
    <recommendedName>
        <fullName evidence="1">Ig-like domain-containing protein</fullName>
    </recommendedName>
</protein>
<dbReference type="InterPro" id="IPR036179">
    <property type="entry name" value="Ig-like_dom_sf"/>
</dbReference>
<dbReference type="InterPro" id="IPR053164">
    <property type="entry name" value="IS1016-like_transposase"/>
</dbReference>